<dbReference type="GeneID" id="90546024"/>
<proteinExistence type="predicted"/>
<evidence type="ECO:0000313" key="1">
    <source>
        <dbReference type="EMBL" id="PWL51404.1"/>
    </source>
</evidence>
<sequence>MEEKDEYLEKLLSECGKTNTDNDYNMKLLSKIHKNNEMQMLAEKKLEKKLPSVRERFSFYNRTTGLSFVTSGLALIALNIWGSKINEIIFLLKNIALNFNNILR</sequence>
<dbReference type="EMBL" id="QAMZ01000056">
    <property type="protein sequence ID" value="PWL51404.1"/>
    <property type="molecule type" value="Genomic_DNA"/>
</dbReference>
<dbReference type="EMBL" id="FOOE01000029">
    <property type="protein sequence ID" value="SFG15117.1"/>
    <property type="molecule type" value="Genomic_DNA"/>
</dbReference>
<dbReference type="Proteomes" id="UP000246114">
    <property type="component" value="Unassembled WGS sequence"/>
</dbReference>
<dbReference type="AlphaFoldDB" id="A0A1I2PMA4"/>
<evidence type="ECO:0000313" key="2">
    <source>
        <dbReference type="EMBL" id="SFG15117.1"/>
    </source>
</evidence>
<evidence type="ECO:0000313" key="4">
    <source>
        <dbReference type="Proteomes" id="UP000246114"/>
    </source>
</evidence>
<dbReference type="STRING" id="1529.SAMN04487885_12924"/>
<dbReference type="Proteomes" id="UP000182135">
    <property type="component" value="Unassembled WGS sequence"/>
</dbReference>
<dbReference type="RefSeq" id="WP_074846358.1">
    <property type="nucleotide sequence ID" value="NZ_BAAACD010000002.1"/>
</dbReference>
<protein>
    <submittedName>
        <fullName evidence="2">Uncharacterized protein</fullName>
    </submittedName>
</protein>
<name>A0A1I2PMA4_9CLOT</name>
<gene>
    <name evidence="1" type="ORF">DBY38_14295</name>
    <name evidence="2" type="ORF">SAMN04487885_12924</name>
</gene>
<reference evidence="2 3" key="1">
    <citation type="submission" date="2016-10" db="EMBL/GenBank/DDBJ databases">
        <authorList>
            <person name="de Groot N.N."/>
        </authorList>
    </citation>
    <scope>NUCLEOTIDE SEQUENCE [LARGE SCALE GENOMIC DNA]</scope>
    <source>
        <strain evidence="2 3">NLAE-zl-G419</strain>
    </source>
</reference>
<evidence type="ECO:0000313" key="3">
    <source>
        <dbReference type="Proteomes" id="UP000182135"/>
    </source>
</evidence>
<accession>A0A1I2PMA4</accession>
<reference evidence="1 4" key="2">
    <citation type="submission" date="2018-03" db="EMBL/GenBank/DDBJ databases">
        <title>The uncultured portion of the human microbiome is neutrally assembled.</title>
        <authorList>
            <person name="Jeraldo P."/>
            <person name="Boardman L."/>
            <person name="White B.A."/>
            <person name="Nelson H."/>
            <person name="Goldenfeld N."/>
            <person name="Chia N."/>
        </authorList>
    </citation>
    <scope>NUCLEOTIDE SEQUENCE [LARGE SCALE GENOMIC DNA]</scope>
    <source>
        <strain evidence="1">CIM:MAG 903</strain>
    </source>
</reference>
<organism evidence="2 3">
    <name type="scientific">Clostridium cadaveris</name>
    <dbReference type="NCBI Taxonomy" id="1529"/>
    <lineage>
        <taxon>Bacteria</taxon>
        <taxon>Bacillati</taxon>
        <taxon>Bacillota</taxon>
        <taxon>Clostridia</taxon>
        <taxon>Eubacteriales</taxon>
        <taxon>Clostridiaceae</taxon>
        <taxon>Clostridium</taxon>
    </lineage>
</organism>
<keyword evidence="3" id="KW-1185">Reference proteome</keyword>